<proteinExistence type="predicted"/>
<dbReference type="AlphaFoldDB" id="E2AZ29"/>
<dbReference type="Proteomes" id="UP000000311">
    <property type="component" value="Unassembled WGS sequence"/>
</dbReference>
<organism evidence="3">
    <name type="scientific">Camponotus floridanus</name>
    <name type="common">Florida carpenter ant</name>
    <dbReference type="NCBI Taxonomy" id="104421"/>
    <lineage>
        <taxon>Eukaryota</taxon>
        <taxon>Metazoa</taxon>
        <taxon>Ecdysozoa</taxon>
        <taxon>Arthropoda</taxon>
        <taxon>Hexapoda</taxon>
        <taxon>Insecta</taxon>
        <taxon>Pterygota</taxon>
        <taxon>Neoptera</taxon>
        <taxon>Endopterygota</taxon>
        <taxon>Hymenoptera</taxon>
        <taxon>Apocrita</taxon>
        <taxon>Aculeata</taxon>
        <taxon>Formicoidea</taxon>
        <taxon>Formicidae</taxon>
        <taxon>Formicinae</taxon>
        <taxon>Camponotus</taxon>
    </lineage>
</organism>
<feature type="domain" description="Transposable element P transposase-like RNase H" evidence="1">
    <location>
        <begin position="16"/>
        <end position="124"/>
    </location>
</feature>
<protein>
    <submittedName>
        <fullName evidence="2">THAP domain-containing protein 9</fullName>
    </submittedName>
</protein>
<sequence length="126" mass="14339">LPNPSSLRNWTMSVNAEPGFQRDVFSALKQFNDEDRDCNLVFDSMAIRKQVMWNKQCQKYIGYCNYDNELHLEGSNTVATEALVFMLVGINGKWKWPIGYFFIDKIKAVIQAELIKTALILAGDAG</sequence>
<dbReference type="STRING" id="104421.E2AZ29"/>
<dbReference type="InParanoid" id="E2AZ29"/>
<accession>E2AZ29</accession>
<evidence type="ECO:0000259" key="1">
    <source>
        <dbReference type="Pfam" id="PF21787"/>
    </source>
</evidence>
<keyword evidence="3" id="KW-1185">Reference proteome</keyword>
<reference evidence="2 3" key="1">
    <citation type="journal article" date="2010" name="Science">
        <title>Genomic comparison of the ants Camponotus floridanus and Harpegnathos saltator.</title>
        <authorList>
            <person name="Bonasio R."/>
            <person name="Zhang G."/>
            <person name="Ye C."/>
            <person name="Mutti N.S."/>
            <person name="Fang X."/>
            <person name="Qin N."/>
            <person name="Donahue G."/>
            <person name="Yang P."/>
            <person name="Li Q."/>
            <person name="Li C."/>
            <person name="Zhang P."/>
            <person name="Huang Z."/>
            <person name="Berger S.L."/>
            <person name="Reinberg D."/>
            <person name="Wang J."/>
            <person name="Liebig J."/>
        </authorList>
    </citation>
    <scope>NUCLEOTIDE SEQUENCE [LARGE SCALE GENOMIC DNA]</scope>
    <source>
        <strain evidence="3">C129</strain>
    </source>
</reference>
<dbReference type="EMBL" id="GL444077">
    <property type="protein sequence ID" value="EFN61310.1"/>
    <property type="molecule type" value="Genomic_DNA"/>
</dbReference>
<evidence type="ECO:0000313" key="3">
    <source>
        <dbReference type="Proteomes" id="UP000000311"/>
    </source>
</evidence>
<dbReference type="Pfam" id="PF21787">
    <property type="entry name" value="TNP-like_RNaseH_N"/>
    <property type="match status" value="1"/>
</dbReference>
<evidence type="ECO:0000313" key="2">
    <source>
        <dbReference type="EMBL" id="EFN61310.1"/>
    </source>
</evidence>
<feature type="non-terminal residue" evidence="2">
    <location>
        <position position="126"/>
    </location>
</feature>
<feature type="non-terminal residue" evidence="2">
    <location>
        <position position="1"/>
    </location>
</feature>
<name>E2AZ29_CAMFO</name>
<dbReference type="OMA" id="FNDEDRD"/>
<dbReference type="InterPro" id="IPR048365">
    <property type="entry name" value="TNP-like_RNaseH_N"/>
</dbReference>
<gene>
    <name evidence="2" type="ORF">EAG_07114</name>
</gene>